<gene>
    <name evidence="2" type="ORF">CBF32_02720</name>
</gene>
<comment type="caution">
    <text evidence="2">The sequence shown here is derived from an EMBL/GenBank/DDBJ whole genome shotgun (WGS) entry which is preliminary data.</text>
</comment>
<dbReference type="GO" id="GO:0016787">
    <property type="term" value="F:hydrolase activity"/>
    <property type="evidence" value="ECO:0007669"/>
    <property type="project" value="UniProtKB-KW"/>
</dbReference>
<accession>A0A369B2D8</accession>
<dbReference type="GeneID" id="63145137"/>
<name>A0A369B2D8_9ENTE</name>
<evidence type="ECO:0000313" key="3">
    <source>
        <dbReference type="Proteomes" id="UP000288197"/>
    </source>
</evidence>
<proteinExistence type="predicted"/>
<dbReference type="InterPro" id="IPR022742">
    <property type="entry name" value="Hydrolase_4"/>
</dbReference>
<dbReference type="AlphaFoldDB" id="A0A369B2D8"/>
<dbReference type="Proteomes" id="UP000288197">
    <property type="component" value="Unassembled WGS sequence"/>
</dbReference>
<dbReference type="PANTHER" id="PTHR43358">
    <property type="entry name" value="ALPHA/BETA-HYDROLASE"/>
    <property type="match status" value="1"/>
</dbReference>
<evidence type="ECO:0000313" key="2">
    <source>
        <dbReference type="EMBL" id="RSU04308.1"/>
    </source>
</evidence>
<dbReference type="SUPFAM" id="SSF53474">
    <property type="entry name" value="alpha/beta-Hydrolases"/>
    <property type="match status" value="1"/>
</dbReference>
<organism evidence="2 3">
    <name type="scientific">Vagococcus fluvialis</name>
    <dbReference type="NCBI Taxonomy" id="2738"/>
    <lineage>
        <taxon>Bacteria</taxon>
        <taxon>Bacillati</taxon>
        <taxon>Bacillota</taxon>
        <taxon>Bacilli</taxon>
        <taxon>Lactobacillales</taxon>
        <taxon>Enterococcaceae</taxon>
        <taxon>Vagococcus</taxon>
    </lineage>
</organism>
<dbReference type="Pfam" id="PF12146">
    <property type="entry name" value="Hydrolase_4"/>
    <property type="match status" value="1"/>
</dbReference>
<dbReference type="RefSeq" id="WP_114288478.1">
    <property type="nucleotide sequence ID" value="NZ_JBMAKV010000003.1"/>
</dbReference>
<evidence type="ECO:0000259" key="1">
    <source>
        <dbReference type="Pfam" id="PF12146"/>
    </source>
</evidence>
<dbReference type="EMBL" id="NGJX01000002">
    <property type="protein sequence ID" value="RSU04308.1"/>
    <property type="molecule type" value="Genomic_DNA"/>
</dbReference>
<keyword evidence="2" id="KW-0378">Hydrolase</keyword>
<protein>
    <submittedName>
        <fullName evidence="2">Alpha/beta hydrolase</fullName>
    </submittedName>
</protein>
<dbReference type="PANTHER" id="PTHR43358:SF4">
    <property type="entry name" value="ALPHA_BETA HYDROLASE FOLD-1 DOMAIN-CONTAINING PROTEIN"/>
    <property type="match status" value="1"/>
</dbReference>
<dbReference type="InterPro" id="IPR029058">
    <property type="entry name" value="AB_hydrolase_fold"/>
</dbReference>
<reference evidence="2 3" key="1">
    <citation type="submission" date="2017-05" db="EMBL/GenBank/DDBJ databases">
        <title>Vagococcus spp. assemblies.</title>
        <authorList>
            <person name="Gulvik C.A."/>
        </authorList>
    </citation>
    <scope>NUCLEOTIDE SEQUENCE [LARGE SCALE GENOMIC DNA]</scope>
    <source>
        <strain evidence="2 3">NCFB 2497</strain>
    </source>
</reference>
<dbReference type="OrthoDB" id="9776685at2"/>
<dbReference type="InterPro" id="IPR052920">
    <property type="entry name" value="DNA-binding_regulatory"/>
</dbReference>
<dbReference type="Gene3D" id="3.40.50.1820">
    <property type="entry name" value="alpha/beta hydrolase"/>
    <property type="match status" value="1"/>
</dbReference>
<feature type="domain" description="Serine aminopeptidase S33" evidence="1">
    <location>
        <begin position="82"/>
        <end position="184"/>
    </location>
</feature>
<sequence length="304" mass="34501">MKKKIFIIFCVFLVLITIGLGFAVNYLFNYAVVVSEKDFIKSENKAKFEEKWVFAKGNQTELTLKNDGLKLKARYVIQPKQTSKTVIIAHGYMSEGDLMGEFADYFYSLGYDVLVPDNRGHGKSEGDYIGFGWLDRLDYVKWIDQIIEKKGQNEEILLFGVIMGASTVMMTSGEKLPPQVKGIIADCGYDTVEHELEFQIKEMFNLPSFPLVPLTSLYTKMKVGYSFKEASAVDQLKKNGLPLLLIHGDKDDFVPTDFVYPLYEATQGPKELVLFEGAGHAMSYSTDKEKYESTIENFLQKNNL</sequence>
<keyword evidence="3" id="KW-1185">Reference proteome</keyword>